<reference evidence="3 4" key="1">
    <citation type="journal article" date="2014" name="Genome Announc.">
        <title>Genome Sequence and Methylome of Soil Bacterium Gemmatirosa kalamazoonensis KBS708T, a Member of the Rarely Cultivated Gemmatimonadetes Phylum.</title>
        <authorList>
            <person name="Debruyn J.M."/>
            <person name="Radosevich M."/>
            <person name="Wommack K.E."/>
            <person name="Polson S.W."/>
            <person name="Hauser L.J."/>
            <person name="Fawaz M.N."/>
            <person name="Korlach J."/>
            <person name="Tsai Y.C."/>
        </authorList>
    </citation>
    <scope>NUCLEOTIDE SEQUENCE [LARGE SCALE GENOMIC DNA]</scope>
    <source>
        <strain evidence="3 4">KBS708</strain>
    </source>
</reference>
<dbReference type="CDD" id="cd16936">
    <property type="entry name" value="HATPase_RsbW-like"/>
    <property type="match status" value="1"/>
</dbReference>
<dbReference type="InterPro" id="IPR036890">
    <property type="entry name" value="HATPase_C_sf"/>
</dbReference>
<dbReference type="InterPro" id="IPR003594">
    <property type="entry name" value="HATPase_dom"/>
</dbReference>
<dbReference type="InterPro" id="IPR050267">
    <property type="entry name" value="Anti-sigma-factor_SerPK"/>
</dbReference>
<dbReference type="FunCoup" id="W0RJN5">
    <property type="interactions" value="188"/>
</dbReference>
<dbReference type="GO" id="GO:0004674">
    <property type="term" value="F:protein serine/threonine kinase activity"/>
    <property type="evidence" value="ECO:0007669"/>
    <property type="project" value="UniProtKB-KW"/>
</dbReference>
<dbReference type="eggNOG" id="COG2172">
    <property type="taxonomic scope" value="Bacteria"/>
</dbReference>
<dbReference type="STRING" id="861299.J421_3454"/>
<dbReference type="EMBL" id="CP007128">
    <property type="protein sequence ID" value="AHG90991.1"/>
    <property type="molecule type" value="Genomic_DNA"/>
</dbReference>
<gene>
    <name evidence="3" type="ORF">J421_3454</name>
</gene>
<dbReference type="PANTHER" id="PTHR35526">
    <property type="entry name" value="ANTI-SIGMA-F FACTOR RSBW-RELATED"/>
    <property type="match status" value="1"/>
</dbReference>
<dbReference type="InParanoid" id="W0RJN5"/>
<proteinExistence type="predicted"/>
<name>W0RJN5_9BACT</name>
<dbReference type="AlphaFoldDB" id="W0RJN5"/>
<dbReference type="Gene3D" id="3.30.565.10">
    <property type="entry name" value="Histidine kinase-like ATPase, C-terminal domain"/>
    <property type="match status" value="1"/>
</dbReference>
<feature type="domain" description="Histidine kinase/HSP90-like ATPase" evidence="2">
    <location>
        <begin position="9"/>
        <end position="135"/>
    </location>
</feature>
<keyword evidence="4" id="KW-1185">Reference proteome</keyword>
<dbReference type="Proteomes" id="UP000019151">
    <property type="component" value="Chromosome"/>
</dbReference>
<dbReference type="KEGG" id="gba:J421_3454"/>
<keyword evidence="1" id="KW-0723">Serine/threonine-protein kinase</keyword>
<evidence type="ECO:0000313" key="4">
    <source>
        <dbReference type="Proteomes" id="UP000019151"/>
    </source>
</evidence>
<sequence>MRLTFDIDFPSDVRYIERIVDLVARQCAEFHYPRRVCALNVPVALTEALSNAILRGNNDDADKHVRVRAAMDAQAIVLEVQDEGKGFDIEAYEPDPSSAEWLDREDGRGLFLMRKLMDRVERVDAGAPGTVVRLTLQRPRSG</sequence>
<dbReference type="Pfam" id="PF13581">
    <property type="entry name" value="HATPase_c_2"/>
    <property type="match status" value="1"/>
</dbReference>
<accession>W0RJN5</accession>
<evidence type="ECO:0000313" key="3">
    <source>
        <dbReference type="EMBL" id="AHG90991.1"/>
    </source>
</evidence>
<keyword evidence="1" id="KW-0418">Kinase</keyword>
<protein>
    <submittedName>
        <fullName evidence="3">Putative anti sigma factor</fullName>
    </submittedName>
</protein>
<dbReference type="HOGENOM" id="CLU_090336_11_2_0"/>
<dbReference type="PANTHER" id="PTHR35526:SF3">
    <property type="entry name" value="ANTI-SIGMA-F FACTOR RSBW"/>
    <property type="match status" value="1"/>
</dbReference>
<evidence type="ECO:0000256" key="1">
    <source>
        <dbReference type="ARBA" id="ARBA00022527"/>
    </source>
</evidence>
<keyword evidence="1" id="KW-0808">Transferase</keyword>
<dbReference type="SUPFAM" id="SSF55874">
    <property type="entry name" value="ATPase domain of HSP90 chaperone/DNA topoisomerase II/histidine kinase"/>
    <property type="match status" value="1"/>
</dbReference>
<evidence type="ECO:0000259" key="2">
    <source>
        <dbReference type="Pfam" id="PF13581"/>
    </source>
</evidence>
<organism evidence="3 4">
    <name type="scientific">Gemmatirosa kalamazoonensis</name>
    <dbReference type="NCBI Taxonomy" id="861299"/>
    <lineage>
        <taxon>Bacteria</taxon>
        <taxon>Pseudomonadati</taxon>
        <taxon>Gemmatimonadota</taxon>
        <taxon>Gemmatimonadia</taxon>
        <taxon>Gemmatimonadales</taxon>
        <taxon>Gemmatimonadaceae</taxon>
        <taxon>Gemmatirosa</taxon>
    </lineage>
</organism>